<sequence>MRLDRRVRSRQLECWQEGNPPVVASRKTNSQVDRRPSASKRVICALPVRRQGGTAIVE</sequence>
<organism evidence="1 2">
    <name type="scientific">Pseudomassariella vexata</name>
    <dbReference type="NCBI Taxonomy" id="1141098"/>
    <lineage>
        <taxon>Eukaryota</taxon>
        <taxon>Fungi</taxon>
        <taxon>Dikarya</taxon>
        <taxon>Ascomycota</taxon>
        <taxon>Pezizomycotina</taxon>
        <taxon>Sordariomycetes</taxon>
        <taxon>Xylariomycetidae</taxon>
        <taxon>Amphisphaeriales</taxon>
        <taxon>Pseudomassariaceae</taxon>
        <taxon>Pseudomassariella</taxon>
    </lineage>
</organism>
<accession>A0A1Y2EJW8</accession>
<proteinExistence type="predicted"/>
<gene>
    <name evidence="1" type="ORF">BCR38DRAFT_417438</name>
</gene>
<keyword evidence="2" id="KW-1185">Reference proteome</keyword>
<dbReference type="InParanoid" id="A0A1Y2EJW8"/>
<comment type="caution">
    <text evidence="1">The sequence shown here is derived from an EMBL/GenBank/DDBJ whole genome shotgun (WGS) entry which is preliminary data.</text>
</comment>
<dbReference type="Proteomes" id="UP000193689">
    <property type="component" value="Unassembled WGS sequence"/>
</dbReference>
<dbReference type="AlphaFoldDB" id="A0A1Y2EJW8"/>
<dbReference type="GeneID" id="63775372"/>
<dbReference type="EMBL" id="MCFJ01000001">
    <property type="protein sequence ID" value="ORY71586.1"/>
    <property type="molecule type" value="Genomic_DNA"/>
</dbReference>
<reference evidence="1 2" key="1">
    <citation type="submission" date="2016-07" db="EMBL/GenBank/DDBJ databases">
        <title>Pervasive Adenine N6-methylation of Active Genes in Fungi.</title>
        <authorList>
            <consortium name="DOE Joint Genome Institute"/>
            <person name="Mondo S.J."/>
            <person name="Dannebaum R.O."/>
            <person name="Kuo R.C."/>
            <person name="Labutti K."/>
            <person name="Haridas S."/>
            <person name="Kuo A."/>
            <person name="Salamov A."/>
            <person name="Ahrendt S.R."/>
            <person name="Lipzen A."/>
            <person name="Sullivan W."/>
            <person name="Andreopoulos W.B."/>
            <person name="Clum A."/>
            <person name="Lindquist E."/>
            <person name="Daum C."/>
            <person name="Ramamoorthy G.K."/>
            <person name="Gryganskyi A."/>
            <person name="Culley D."/>
            <person name="Magnuson J.K."/>
            <person name="James T.Y."/>
            <person name="O'Malley M.A."/>
            <person name="Stajich J.E."/>
            <person name="Spatafora J.W."/>
            <person name="Visel A."/>
            <person name="Grigoriev I.V."/>
        </authorList>
    </citation>
    <scope>NUCLEOTIDE SEQUENCE [LARGE SCALE GENOMIC DNA]</scope>
    <source>
        <strain evidence="1 2">CBS 129021</strain>
    </source>
</reference>
<name>A0A1Y2EJW8_9PEZI</name>
<evidence type="ECO:0000313" key="1">
    <source>
        <dbReference type="EMBL" id="ORY71586.1"/>
    </source>
</evidence>
<protein>
    <submittedName>
        <fullName evidence="1">Uncharacterized protein</fullName>
    </submittedName>
</protein>
<evidence type="ECO:0000313" key="2">
    <source>
        <dbReference type="Proteomes" id="UP000193689"/>
    </source>
</evidence>
<dbReference type="RefSeq" id="XP_040721178.1">
    <property type="nucleotide sequence ID" value="XM_040859160.1"/>
</dbReference>